<evidence type="ECO:0000256" key="1">
    <source>
        <dbReference type="ARBA" id="ARBA00005234"/>
    </source>
</evidence>
<feature type="domain" description="Ubiquitin-like protease family profile" evidence="5">
    <location>
        <begin position="1065"/>
        <end position="1247"/>
    </location>
</feature>
<dbReference type="Pfam" id="PF02902">
    <property type="entry name" value="Peptidase_C48"/>
    <property type="match status" value="1"/>
</dbReference>
<organism evidence="6 7">
    <name type="scientific">Urochloa decumbens</name>
    <dbReference type="NCBI Taxonomy" id="240449"/>
    <lineage>
        <taxon>Eukaryota</taxon>
        <taxon>Viridiplantae</taxon>
        <taxon>Streptophyta</taxon>
        <taxon>Embryophyta</taxon>
        <taxon>Tracheophyta</taxon>
        <taxon>Spermatophyta</taxon>
        <taxon>Magnoliopsida</taxon>
        <taxon>Liliopsida</taxon>
        <taxon>Poales</taxon>
        <taxon>Poaceae</taxon>
        <taxon>PACMAD clade</taxon>
        <taxon>Panicoideae</taxon>
        <taxon>Panicodae</taxon>
        <taxon>Paniceae</taxon>
        <taxon>Melinidinae</taxon>
        <taxon>Urochloa</taxon>
    </lineage>
</organism>
<keyword evidence="7" id="KW-1185">Reference proteome</keyword>
<evidence type="ECO:0000259" key="5">
    <source>
        <dbReference type="PROSITE" id="PS50600"/>
    </source>
</evidence>
<dbReference type="Gene3D" id="3.40.395.10">
    <property type="entry name" value="Adenoviral Proteinase, Chain A"/>
    <property type="match status" value="1"/>
</dbReference>
<keyword evidence="2" id="KW-0645">Protease</keyword>
<evidence type="ECO:0000313" key="6">
    <source>
        <dbReference type="EMBL" id="CAL4993689.1"/>
    </source>
</evidence>
<feature type="region of interest" description="Disordered" evidence="4">
    <location>
        <begin position="561"/>
        <end position="612"/>
    </location>
</feature>
<dbReference type="EMBL" id="OZ075134">
    <property type="protein sequence ID" value="CAL4993689.1"/>
    <property type="molecule type" value="Genomic_DNA"/>
</dbReference>
<dbReference type="SUPFAM" id="SSF54001">
    <property type="entry name" value="Cysteine proteinases"/>
    <property type="match status" value="1"/>
</dbReference>
<keyword evidence="3" id="KW-0378">Hydrolase</keyword>
<dbReference type="PROSITE" id="PS50600">
    <property type="entry name" value="ULP_PROTEASE"/>
    <property type="match status" value="1"/>
</dbReference>
<feature type="region of interest" description="Disordered" evidence="4">
    <location>
        <begin position="1"/>
        <end position="39"/>
    </location>
</feature>
<feature type="region of interest" description="Disordered" evidence="4">
    <location>
        <begin position="439"/>
        <end position="489"/>
    </location>
</feature>
<evidence type="ECO:0000256" key="2">
    <source>
        <dbReference type="ARBA" id="ARBA00022670"/>
    </source>
</evidence>
<dbReference type="PANTHER" id="PTHR34835:SF60">
    <property type="entry name" value="OS10G0490300 PROTEIN"/>
    <property type="match status" value="1"/>
</dbReference>
<reference evidence="6" key="1">
    <citation type="submission" date="2024-10" db="EMBL/GenBank/DDBJ databases">
        <authorList>
            <person name="Ryan C."/>
        </authorList>
    </citation>
    <scope>NUCLEOTIDE SEQUENCE [LARGE SCALE GENOMIC DNA]</scope>
</reference>
<accession>A0ABC9BA02</accession>
<evidence type="ECO:0000256" key="4">
    <source>
        <dbReference type="SAM" id="MobiDB-lite"/>
    </source>
</evidence>
<evidence type="ECO:0000313" key="7">
    <source>
        <dbReference type="Proteomes" id="UP001497457"/>
    </source>
</evidence>
<evidence type="ECO:0000256" key="3">
    <source>
        <dbReference type="ARBA" id="ARBA00022801"/>
    </source>
</evidence>
<dbReference type="PANTHER" id="PTHR34835">
    <property type="entry name" value="OS07G0283600 PROTEIN-RELATED"/>
    <property type="match status" value="1"/>
</dbReference>
<proteinExistence type="inferred from homology"/>
<feature type="compositionally biased region" description="Basic and acidic residues" evidence="4">
    <location>
        <begin position="16"/>
        <end position="28"/>
    </location>
</feature>
<protein>
    <recommendedName>
        <fullName evidence="5">Ubiquitin-like protease family profile domain-containing protein</fullName>
    </recommendedName>
</protein>
<dbReference type="InterPro" id="IPR038765">
    <property type="entry name" value="Papain-like_cys_pep_sf"/>
</dbReference>
<feature type="compositionally biased region" description="Low complexity" evidence="4">
    <location>
        <begin position="600"/>
        <end position="609"/>
    </location>
</feature>
<sequence>MTPHSRIHSGGGVLGNDHEVSDESDNHTGDGNAHDSMNAEAHDPSAAEVFLSSVDDEALFGAFKRFVSSSLRKIISDAENIVGASTIDSCGGPRACAPVTKAVSRISSAYFSDVIDSLSQKKRDVIHSYGFGSLLLFDKCKIPEKFSRWVLDHVHTSKSEIVLGNKSIHISPQIVNDILGIPIGGKTISKADPESGKLGFLSSMKLTTLPSARSCGDKLLEDNISDDELVRNFLVVALVTFLCPNSRSVPSTEYLEPLVNVKEAKEWDWSKFVHYWLLKQITKYHKRMKGTDLESTTMGGCKYIICVAYLDFLNVGNQHLTLTLPRILVWKSDMIKDRSKLDHVQGHVYGKCPLLPFKSTCYSKSSESKTPSPECCLDSSKFKKTLTENFDGTLSPKTVDGVAELYLKHVAAPNVSHAETTASIIVDVINYFYQRAQHEKRSGSSNLQGNGEGSGRDVSMDDPSNGNLNCHKHQSHSPVHPGPGYVCGNAHGRLHEETVGVAQANQNNGDNIRVAADTQQNYANSSDTEIVPSTGGEYLSSSETVLVSPSLDALSDQFIQSQGGYSQSKRRRLSNSPSSGNNQISGHTVAGRTRSHMSPLSQQLSTSLTEQDGFVDNPEAILRNRKTKRVVARVQQGTDLNNTQEQHMPNNNNDLRSSEDLSNVVDETNSAVHTSFVSKVANPILNAEQARLRLKEVVNKKLKDRLVIHTTSAPPPNKYDGQDSCSNSLLTEHNQYHPIAFNTNSKVLIGDSVLTPRSNETPATRGVAPVCTQKSASFDHLLATDSVSHPIRQLDPPSVNRALLPPKPVIMSDINPPSFRLLEDFDDDYNYIEDPRKRRRAGLPCDGKTFYDDPTCLASHEVRAPPDPKPNASNRSTQSLSQTTLAYFNNKSQNEVNKEHMDLDSHTTDPIFDKTPDSPSRPLRHEAPCCTSPLATVDKRGNTIFLTSQESPETPEVQITGVRTVHAACSSMTSIADQIYNEPHMTCFQKCQRIKFDLGSSSAGKKPRRPRRIVEPNSYYRNFQVNTCKIRFTLRPEDLLAYECINFFSLDPQYASKEVINYDNVHVSYQQLGTLRRSDKVPVDMYVINAFCRKLFKDKHLKDSLRHYFFSTVGDYLMNHPYEGNPSFLHDNCGKCFKLANGCFKFTASDYLFFPIFHRGHWFVFVVALQDGYFIFLDSQYHEDEEYQKNVRSVVIPNFVKAWDEFICIDWDFDEFVIHHAPVPKHDMKYYSKYDDGIFVMKYMELWDPRVNMMQKFSSINIPDIRVQFMYSMVFSEHNSNTKAKNTVTNHKAMLQMKRVSALRQATSMTH</sequence>
<dbReference type="GO" id="GO:0008233">
    <property type="term" value="F:peptidase activity"/>
    <property type="evidence" value="ECO:0007669"/>
    <property type="project" value="UniProtKB-KW"/>
</dbReference>
<name>A0ABC9BA02_9POAL</name>
<dbReference type="GO" id="GO:0006508">
    <property type="term" value="P:proteolysis"/>
    <property type="evidence" value="ECO:0007669"/>
    <property type="project" value="UniProtKB-KW"/>
</dbReference>
<dbReference type="Proteomes" id="UP001497457">
    <property type="component" value="Chromosome 24b"/>
</dbReference>
<feature type="compositionally biased region" description="Polar residues" evidence="4">
    <location>
        <begin position="574"/>
        <end position="586"/>
    </location>
</feature>
<feature type="region of interest" description="Disordered" evidence="4">
    <location>
        <begin position="858"/>
        <end position="879"/>
    </location>
</feature>
<gene>
    <name evidence="6" type="ORF">URODEC1_LOCUS61625</name>
</gene>
<dbReference type="InterPro" id="IPR003653">
    <property type="entry name" value="Peptidase_C48_C"/>
</dbReference>
<comment type="similarity">
    <text evidence="1">Belongs to the peptidase C48 family.</text>
</comment>